<evidence type="ECO:0000313" key="2">
    <source>
        <dbReference type="WBParaSite" id="SVE_1162000.1"/>
    </source>
</evidence>
<dbReference type="WBParaSite" id="SVE_1162000.1">
    <property type="protein sequence ID" value="SVE_1162000.1"/>
    <property type="gene ID" value="SVE_1162000"/>
</dbReference>
<accession>A0A0K0FQD3</accession>
<organism evidence="1 2">
    <name type="scientific">Strongyloides venezuelensis</name>
    <name type="common">Threadworm</name>
    <dbReference type="NCBI Taxonomy" id="75913"/>
    <lineage>
        <taxon>Eukaryota</taxon>
        <taxon>Metazoa</taxon>
        <taxon>Ecdysozoa</taxon>
        <taxon>Nematoda</taxon>
        <taxon>Chromadorea</taxon>
        <taxon>Rhabditida</taxon>
        <taxon>Tylenchina</taxon>
        <taxon>Panagrolaimomorpha</taxon>
        <taxon>Strongyloidoidea</taxon>
        <taxon>Strongyloididae</taxon>
        <taxon>Strongyloides</taxon>
    </lineage>
</organism>
<keyword evidence="1" id="KW-1185">Reference proteome</keyword>
<protein>
    <submittedName>
        <fullName evidence="2">Uncharacterized protein</fullName>
    </submittedName>
</protein>
<sequence length="137" mass="16142">MAPLVVTNRLTRNFAKKLKLRSEYMPEENKITFLWQHVPALWLEELLDELVENHDSLSAVAIFDYLDKKISDTMKLEPVSIKKNNLINCLELDVEIRKTLTVIFYIQLLPFKLKKKLCENRALPTYDKITRSPLLRI</sequence>
<evidence type="ECO:0000313" key="1">
    <source>
        <dbReference type="Proteomes" id="UP000035680"/>
    </source>
</evidence>
<name>A0A0K0FQD3_STRVS</name>
<dbReference type="Proteomes" id="UP000035680">
    <property type="component" value="Unassembled WGS sequence"/>
</dbReference>
<dbReference type="AlphaFoldDB" id="A0A0K0FQD3"/>
<reference evidence="2" key="2">
    <citation type="submission" date="2015-08" db="UniProtKB">
        <authorList>
            <consortium name="WormBaseParasite"/>
        </authorList>
    </citation>
    <scope>IDENTIFICATION</scope>
</reference>
<proteinExistence type="predicted"/>
<reference evidence="1" key="1">
    <citation type="submission" date="2014-07" db="EMBL/GenBank/DDBJ databases">
        <authorList>
            <person name="Martin A.A"/>
            <person name="De Silva N."/>
        </authorList>
    </citation>
    <scope>NUCLEOTIDE SEQUENCE</scope>
</reference>